<dbReference type="SUPFAM" id="SSF55874">
    <property type="entry name" value="ATPase domain of HSP90 chaperone/DNA topoisomerase II/histidine kinase"/>
    <property type="match status" value="1"/>
</dbReference>
<dbReference type="Pfam" id="PF13581">
    <property type="entry name" value="HATPase_c_2"/>
    <property type="match status" value="1"/>
</dbReference>
<dbReference type="PANTHER" id="PTHR35526:SF3">
    <property type="entry name" value="ANTI-SIGMA-F FACTOR RSBW"/>
    <property type="match status" value="1"/>
</dbReference>
<keyword evidence="4" id="KW-1185">Reference proteome</keyword>
<protein>
    <recommendedName>
        <fullName evidence="2">Histidine kinase/HSP90-like ATPase domain-containing protein</fullName>
    </recommendedName>
</protein>
<dbReference type="EMBL" id="BAABHS010000061">
    <property type="protein sequence ID" value="GAA4996470.1"/>
    <property type="molecule type" value="Genomic_DNA"/>
</dbReference>
<feature type="domain" description="Histidine kinase/HSP90-like ATPase" evidence="2">
    <location>
        <begin position="9"/>
        <end position="105"/>
    </location>
</feature>
<keyword evidence="1" id="KW-0808">Transferase</keyword>
<keyword evidence="1" id="KW-0723">Serine/threonine-protein kinase</keyword>
<proteinExistence type="predicted"/>
<reference evidence="4" key="1">
    <citation type="journal article" date="2019" name="Int. J. Syst. Evol. Microbiol.">
        <title>The Global Catalogue of Microorganisms (GCM) 10K type strain sequencing project: providing services to taxonomists for standard genome sequencing and annotation.</title>
        <authorList>
            <consortium name="The Broad Institute Genomics Platform"/>
            <consortium name="The Broad Institute Genome Sequencing Center for Infectious Disease"/>
            <person name="Wu L."/>
            <person name="Ma J."/>
        </authorList>
    </citation>
    <scope>NUCLEOTIDE SEQUENCE [LARGE SCALE GENOMIC DNA]</scope>
    <source>
        <strain evidence="4">JCM 17986</strain>
    </source>
</reference>
<comment type="caution">
    <text evidence="3">The sequence shown here is derived from an EMBL/GenBank/DDBJ whole genome shotgun (WGS) entry which is preliminary data.</text>
</comment>
<gene>
    <name evidence="3" type="ORF">GCM10023205_82130</name>
</gene>
<keyword evidence="1" id="KW-0418">Kinase</keyword>
<dbReference type="InterPro" id="IPR003594">
    <property type="entry name" value="HATPase_dom"/>
</dbReference>
<dbReference type="CDD" id="cd16936">
    <property type="entry name" value="HATPase_RsbW-like"/>
    <property type="match status" value="1"/>
</dbReference>
<organism evidence="3 4">
    <name type="scientific">Yinghuangia aomiensis</name>
    <dbReference type="NCBI Taxonomy" id="676205"/>
    <lineage>
        <taxon>Bacteria</taxon>
        <taxon>Bacillati</taxon>
        <taxon>Actinomycetota</taxon>
        <taxon>Actinomycetes</taxon>
        <taxon>Kitasatosporales</taxon>
        <taxon>Streptomycetaceae</taxon>
        <taxon>Yinghuangia</taxon>
    </lineage>
</organism>
<dbReference type="Proteomes" id="UP001500466">
    <property type="component" value="Unassembled WGS sequence"/>
</dbReference>
<dbReference type="InterPro" id="IPR050267">
    <property type="entry name" value="Anti-sigma-factor_SerPK"/>
</dbReference>
<evidence type="ECO:0000313" key="4">
    <source>
        <dbReference type="Proteomes" id="UP001500466"/>
    </source>
</evidence>
<evidence type="ECO:0000259" key="2">
    <source>
        <dbReference type="Pfam" id="PF13581"/>
    </source>
</evidence>
<dbReference type="Gene3D" id="3.30.565.10">
    <property type="entry name" value="Histidine kinase-like ATPase, C-terminal domain"/>
    <property type="match status" value="1"/>
</dbReference>
<accession>A0ABP9IF78</accession>
<sequence length="136" mass="14898">MDWRLSHLSDDIRMCVSELVTNAITHAVGVDCAVVTIRIVHTQATRVVVEVEDSDPTLPQFPAVNCGPPSVAEFSLETHGRGLLMVVMSSDGQEVRRRFPFGKVVSCWWDLGARGLGDPIPVRRDGRNSPTRSSAT</sequence>
<name>A0ABP9IF78_9ACTN</name>
<dbReference type="InterPro" id="IPR036890">
    <property type="entry name" value="HATPase_C_sf"/>
</dbReference>
<dbReference type="PANTHER" id="PTHR35526">
    <property type="entry name" value="ANTI-SIGMA-F FACTOR RSBW-RELATED"/>
    <property type="match status" value="1"/>
</dbReference>
<evidence type="ECO:0000313" key="3">
    <source>
        <dbReference type="EMBL" id="GAA4996470.1"/>
    </source>
</evidence>
<evidence type="ECO:0000256" key="1">
    <source>
        <dbReference type="ARBA" id="ARBA00022527"/>
    </source>
</evidence>